<dbReference type="GO" id="GO:0016301">
    <property type="term" value="F:kinase activity"/>
    <property type="evidence" value="ECO:0007669"/>
    <property type="project" value="UniProtKB-KW"/>
</dbReference>
<gene>
    <name evidence="14" type="ORF">AUF17_05370</name>
    <name evidence="13" type="ORF">EK398_14000</name>
</gene>
<dbReference type="InterPro" id="IPR016152">
    <property type="entry name" value="PTrfase/Anion_transptr"/>
</dbReference>
<evidence type="ECO:0000256" key="2">
    <source>
        <dbReference type="ARBA" id="ARBA00014783"/>
    </source>
</evidence>
<evidence type="ECO:0000256" key="8">
    <source>
        <dbReference type="ARBA" id="ARBA00022777"/>
    </source>
</evidence>
<evidence type="ECO:0000256" key="10">
    <source>
        <dbReference type="ARBA" id="ARBA00030956"/>
    </source>
</evidence>
<dbReference type="RefSeq" id="WP_127979359.1">
    <property type="nucleotide sequence ID" value="NZ_CABGUH010000017.1"/>
</dbReference>
<evidence type="ECO:0000256" key="1">
    <source>
        <dbReference type="ARBA" id="ARBA00002434"/>
    </source>
</evidence>
<keyword evidence="8" id="KW-0418">Kinase</keyword>
<evidence type="ECO:0000313" key="14">
    <source>
        <dbReference type="EMBL" id="TRZ35524.1"/>
    </source>
</evidence>
<keyword evidence="5" id="KW-0762">Sugar transport</keyword>
<dbReference type="AlphaFoldDB" id="A0A437UQF7"/>
<evidence type="ECO:0000256" key="11">
    <source>
        <dbReference type="ARBA" id="ARBA00030962"/>
    </source>
</evidence>
<dbReference type="CDD" id="cd00211">
    <property type="entry name" value="PTS_IIA_fru"/>
    <property type="match status" value="1"/>
</dbReference>
<dbReference type="PANTHER" id="PTHR30181:SF2">
    <property type="entry name" value="PTS SYSTEM MANNITOL-SPECIFIC EIICBA COMPONENT"/>
    <property type="match status" value="1"/>
</dbReference>
<dbReference type="Proteomes" id="UP000316316">
    <property type="component" value="Unassembled WGS sequence"/>
</dbReference>
<keyword evidence="7" id="KW-0598">Phosphotransferase system</keyword>
<dbReference type="GO" id="GO:0005886">
    <property type="term" value="C:plasma membrane"/>
    <property type="evidence" value="ECO:0007669"/>
    <property type="project" value="TreeGrafter"/>
</dbReference>
<dbReference type="EMBL" id="PDXQ01000001">
    <property type="protein sequence ID" value="TRZ35524.1"/>
    <property type="molecule type" value="Genomic_DNA"/>
</dbReference>
<reference evidence="14 16" key="1">
    <citation type="submission" date="2017-10" db="EMBL/GenBank/DDBJ databases">
        <title>FDA dAtabase for Regulatory Grade micrObial Sequences (FDA-ARGOS): Supporting development and validation of Infectious Disease Dx tests.</title>
        <authorList>
            <person name="Campos J."/>
            <person name="Goldberg B."/>
            <person name="Tallon L.J."/>
            <person name="Sadzewicz L."/>
            <person name="Sengamalay N."/>
            <person name="Ott S."/>
            <person name="Godinez A."/>
            <person name="Nagaraj S."/>
            <person name="Vyas G."/>
            <person name="Aluvathingal J."/>
            <person name="Nadendla S."/>
            <person name="Geyer C."/>
            <person name="Nandy P."/>
            <person name="Hobson J."/>
            <person name="Sichtig H."/>
        </authorList>
    </citation>
    <scope>NUCLEOTIDE SEQUENCE [LARGE SCALE GENOMIC DNA]</scope>
    <source>
        <strain evidence="14 16">FDAARGOS_185</strain>
    </source>
</reference>
<comment type="function">
    <text evidence="1">The phosphoenolpyruvate-dependent sugar phosphotransferase system (sugar PTS), a major carbohydrate active transport system, catalyzes the phosphorylation of incoming sugar substrates concomitantly with their translocation across the cell membrane. The enzyme II CmtAB PTS system is involved in D-mannitol transport.</text>
</comment>
<dbReference type="GO" id="GO:0009401">
    <property type="term" value="P:phosphoenolpyruvate-dependent sugar phosphotransferase system"/>
    <property type="evidence" value="ECO:0007669"/>
    <property type="project" value="UniProtKB-KW"/>
</dbReference>
<evidence type="ECO:0000313" key="15">
    <source>
        <dbReference type="Proteomes" id="UP000288388"/>
    </source>
</evidence>
<keyword evidence="4" id="KW-0597">Phosphoprotein</keyword>
<evidence type="ECO:0000313" key="16">
    <source>
        <dbReference type="Proteomes" id="UP000316316"/>
    </source>
</evidence>
<evidence type="ECO:0000313" key="13">
    <source>
        <dbReference type="EMBL" id="RVU95863.1"/>
    </source>
</evidence>
<organism evidence="13 15">
    <name type="scientific">Enterococcus avium</name>
    <name type="common">Streptococcus avium</name>
    <dbReference type="NCBI Taxonomy" id="33945"/>
    <lineage>
        <taxon>Bacteria</taxon>
        <taxon>Bacillati</taxon>
        <taxon>Bacillota</taxon>
        <taxon>Bacilli</taxon>
        <taxon>Lactobacillales</taxon>
        <taxon>Enterococcaceae</taxon>
        <taxon>Enterococcus</taxon>
    </lineage>
</organism>
<evidence type="ECO:0000256" key="3">
    <source>
        <dbReference type="ARBA" id="ARBA00022448"/>
    </source>
</evidence>
<evidence type="ECO:0000256" key="5">
    <source>
        <dbReference type="ARBA" id="ARBA00022597"/>
    </source>
</evidence>
<reference evidence="13 15" key="2">
    <citation type="submission" date="2018-12" db="EMBL/GenBank/DDBJ databases">
        <title>A novel vanA-carrying plasmid in a clinical isolate of Enterococcus avium.</title>
        <authorList>
            <person name="Bernasconi O.J."/>
            <person name="Luzzaro F."/>
            <person name="Endimiani A."/>
        </authorList>
    </citation>
    <scope>NUCLEOTIDE SEQUENCE [LARGE SCALE GENOMIC DNA]</scope>
    <source>
        <strain evidence="13 15">LC0559/18</strain>
    </source>
</reference>
<sequence>MKIFKDENIQLNQYYENKIEAILAAGKILVENGYVEESYLQDMLAREEEVSTYIGNNIAIPHGIVKSVEKIHSSGISLLQVPEGVDFDGNTAYLVFGIAGKNNEHLEILGQIATICSEMENVEILRQATSKAEILKIFEEVVV</sequence>
<proteinExistence type="predicted"/>
<dbReference type="Pfam" id="PF00359">
    <property type="entry name" value="PTS_EIIA_2"/>
    <property type="match status" value="1"/>
</dbReference>
<dbReference type="PANTHER" id="PTHR30181">
    <property type="entry name" value="MANNITOL PERMEASE IIC COMPONENT"/>
    <property type="match status" value="1"/>
</dbReference>
<feature type="domain" description="PTS EIIA type-2" evidence="12">
    <location>
        <begin position="2"/>
        <end position="141"/>
    </location>
</feature>
<keyword evidence="3" id="KW-0813">Transport</keyword>
<dbReference type="InterPro" id="IPR050893">
    <property type="entry name" value="Sugar_PTS"/>
</dbReference>
<dbReference type="PROSITE" id="PS00372">
    <property type="entry name" value="PTS_EIIA_TYPE_2_HIS"/>
    <property type="match status" value="1"/>
</dbReference>
<evidence type="ECO:0000259" key="12">
    <source>
        <dbReference type="PROSITE" id="PS51094"/>
    </source>
</evidence>
<accession>A0A437UQF7</accession>
<evidence type="ECO:0000256" key="7">
    <source>
        <dbReference type="ARBA" id="ARBA00022683"/>
    </source>
</evidence>
<dbReference type="Proteomes" id="UP000288388">
    <property type="component" value="Unassembled WGS sequence"/>
</dbReference>
<name>A0A437UQF7_ENTAV</name>
<dbReference type="Gene3D" id="3.40.930.10">
    <property type="entry name" value="Mannitol-specific EII, Chain A"/>
    <property type="match status" value="1"/>
</dbReference>
<evidence type="ECO:0000256" key="4">
    <source>
        <dbReference type="ARBA" id="ARBA00022553"/>
    </source>
</evidence>
<dbReference type="SUPFAM" id="SSF55804">
    <property type="entry name" value="Phoshotransferase/anion transport protein"/>
    <property type="match status" value="1"/>
</dbReference>
<dbReference type="InterPro" id="IPR002178">
    <property type="entry name" value="PTS_EIIA_type-2_dom"/>
</dbReference>
<comment type="caution">
    <text evidence="13">The sequence shown here is derived from an EMBL/GenBank/DDBJ whole genome shotgun (WGS) entry which is preliminary data.</text>
</comment>
<protein>
    <recommendedName>
        <fullName evidence="2">Mannitol-specific phosphotransferase enzyme IIA component</fullName>
    </recommendedName>
    <alternativeName>
        <fullName evidence="10">EIIA</fullName>
    </alternativeName>
    <alternativeName>
        <fullName evidence="11">EIII</fullName>
    </alternativeName>
    <alternativeName>
        <fullName evidence="9">PTS system mannitol-specific EIIA component</fullName>
    </alternativeName>
</protein>
<dbReference type="GO" id="GO:0090563">
    <property type="term" value="F:protein-phosphocysteine-sugar phosphotransferase activity"/>
    <property type="evidence" value="ECO:0007669"/>
    <property type="project" value="TreeGrafter"/>
</dbReference>
<evidence type="ECO:0000256" key="6">
    <source>
        <dbReference type="ARBA" id="ARBA00022679"/>
    </source>
</evidence>
<dbReference type="PROSITE" id="PS51094">
    <property type="entry name" value="PTS_EIIA_TYPE_2"/>
    <property type="match status" value="1"/>
</dbReference>
<keyword evidence="6" id="KW-0808">Transferase</keyword>
<dbReference type="EMBL" id="RYZS01000001">
    <property type="protein sequence ID" value="RVU95863.1"/>
    <property type="molecule type" value="Genomic_DNA"/>
</dbReference>
<evidence type="ECO:0000256" key="9">
    <source>
        <dbReference type="ARBA" id="ARBA00029908"/>
    </source>
</evidence>